<comment type="caution">
    <text evidence="1">The sequence shown here is derived from an EMBL/GenBank/DDBJ whole genome shotgun (WGS) entry which is preliminary data.</text>
</comment>
<gene>
    <name evidence="1" type="ORF">SDC9_111498</name>
</gene>
<dbReference type="EMBL" id="VSSQ01020053">
    <property type="protein sequence ID" value="MPM64611.1"/>
    <property type="molecule type" value="Genomic_DNA"/>
</dbReference>
<reference evidence="1" key="1">
    <citation type="submission" date="2019-08" db="EMBL/GenBank/DDBJ databases">
        <authorList>
            <person name="Kucharzyk K."/>
            <person name="Murdoch R.W."/>
            <person name="Higgins S."/>
            <person name="Loffler F."/>
        </authorList>
    </citation>
    <scope>NUCLEOTIDE SEQUENCE</scope>
</reference>
<proteinExistence type="predicted"/>
<name>A0A645BJ77_9ZZZZ</name>
<organism evidence="1">
    <name type="scientific">bioreactor metagenome</name>
    <dbReference type="NCBI Taxonomy" id="1076179"/>
    <lineage>
        <taxon>unclassified sequences</taxon>
        <taxon>metagenomes</taxon>
        <taxon>ecological metagenomes</taxon>
    </lineage>
</organism>
<evidence type="ECO:0000313" key="1">
    <source>
        <dbReference type="EMBL" id="MPM64611.1"/>
    </source>
</evidence>
<protein>
    <submittedName>
        <fullName evidence="1">Uncharacterized protein</fullName>
    </submittedName>
</protein>
<sequence length="64" mass="6872">MSDVCIVVVSLRSYTEELNEYEEEIHCSTGGPDPGADLPVCSSRSCDMGVAFGRSDGHHLPLSD</sequence>
<accession>A0A645BJ77</accession>
<dbReference type="AlphaFoldDB" id="A0A645BJ77"/>